<feature type="transmembrane region" description="Helical" evidence="1">
    <location>
        <begin position="95"/>
        <end position="122"/>
    </location>
</feature>
<dbReference type="RefSeq" id="WP_029516841.1">
    <property type="nucleotide sequence ID" value="NZ_ALJV01000125.1"/>
</dbReference>
<gene>
    <name evidence="2" type="ORF">JDW19_18565</name>
</gene>
<comment type="caution">
    <text evidence="2">The sequence shown here is derived from an EMBL/GenBank/DDBJ whole genome shotgun (WGS) entry which is preliminary data.</text>
</comment>
<dbReference type="EMBL" id="JAEHFQ010000011">
    <property type="protein sequence ID" value="MBM0635115.1"/>
    <property type="molecule type" value="Genomic_DNA"/>
</dbReference>
<proteinExistence type="predicted"/>
<feature type="transmembrane region" description="Helical" evidence="1">
    <location>
        <begin position="134"/>
        <end position="157"/>
    </location>
</feature>
<keyword evidence="1" id="KW-1133">Transmembrane helix</keyword>
<keyword evidence="1" id="KW-0472">Membrane</keyword>
<dbReference type="AlphaFoldDB" id="A0A8I1J3F9"/>
<name>A0A8I1J3F9_PAEPO</name>
<feature type="transmembrane region" description="Helical" evidence="1">
    <location>
        <begin position="196"/>
        <end position="216"/>
    </location>
</feature>
<feature type="transmembrane region" description="Helical" evidence="1">
    <location>
        <begin position="162"/>
        <end position="184"/>
    </location>
</feature>
<accession>A0A8I1J3F9</accession>
<feature type="transmembrane region" description="Helical" evidence="1">
    <location>
        <begin position="20"/>
        <end position="39"/>
    </location>
</feature>
<evidence type="ECO:0000256" key="1">
    <source>
        <dbReference type="SAM" id="Phobius"/>
    </source>
</evidence>
<feature type="transmembrane region" description="Helical" evidence="1">
    <location>
        <begin position="51"/>
        <end position="74"/>
    </location>
</feature>
<dbReference type="Proteomes" id="UP000650605">
    <property type="component" value="Unassembled WGS sequence"/>
</dbReference>
<dbReference type="PROSITE" id="PS51257">
    <property type="entry name" value="PROKAR_LIPOPROTEIN"/>
    <property type="match status" value="1"/>
</dbReference>
<keyword evidence="1" id="KW-0812">Transmembrane</keyword>
<reference evidence="2" key="1">
    <citation type="submission" date="2020-12" db="EMBL/GenBank/DDBJ databases">
        <title>Paenibacillus polymyxa LMG 27872: a double-edged sword.</title>
        <authorList>
            <person name="Langendries S."/>
            <person name="Garcia Mendez S."/>
            <person name="Beirinckx S."/>
            <person name="Viaene T."/>
            <person name="Baeyen S."/>
            <person name="Goeminne G."/>
            <person name="Willems A."/>
            <person name="Debode J."/>
            <person name="Goormachtig S."/>
        </authorList>
    </citation>
    <scope>NUCLEOTIDE SEQUENCE</scope>
    <source>
        <strain evidence="2">LMG 27872</strain>
    </source>
</reference>
<organism evidence="2 3">
    <name type="scientific">Paenibacillus polymyxa</name>
    <name type="common">Bacillus polymyxa</name>
    <dbReference type="NCBI Taxonomy" id="1406"/>
    <lineage>
        <taxon>Bacteria</taxon>
        <taxon>Bacillati</taxon>
        <taxon>Bacillota</taxon>
        <taxon>Bacilli</taxon>
        <taxon>Bacillales</taxon>
        <taxon>Paenibacillaceae</taxon>
        <taxon>Paenibacillus</taxon>
    </lineage>
</organism>
<protein>
    <submittedName>
        <fullName evidence="2">ABC transporter permease</fullName>
    </submittedName>
</protein>
<sequence>MGQVIRALVQFEILLLKKSIVFFIALTFSCFLIPLFLYLGAGNKNNELWIFLHHGQMFFTILLMPLMYSVLYDGEKQKMISSVIMPKLHKGAQYFYCKSCVLWGVVCLFQFVALAMICVVQWTTHGKAPFLTLLHLTVAGVATMGYSVQVTVILNLLLRKQLYVNIVMLVYLLTSITINLPYISIWFNPDWIISNFFTRSFAFGRISLFLLMWVLMKVSNHLWMARVQE</sequence>
<evidence type="ECO:0000313" key="2">
    <source>
        <dbReference type="EMBL" id="MBM0635115.1"/>
    </source>
</evidence>
<evidence type="ECO:0000313" key="3">
    <source>
        <dbReference type="Proteomes" id="UP000650605"/>
    </source>
</evidence>